<evidence type="ECO:0000256" key="3">
    <source>
        <dbReference type="ARBA" id="ARBA00022692"/>
    </source>
</evidence>
<dbReference type="PANTHER" id="PTHR34341">
    <property type="entry name" value="TRANSMEMBRANE PROTEIN 107"/>
    <property type="match status" value="1"/>
</dbReference>
<evidence type="ECO:0000256" key="7">
    <source>
        <dbReference type="SAM" id="Phobius"/>
    </source>
</evidence>
<keyword evidence="3 7" id="KW-0812">Transmembrane</keyword>
<evidence type="ECO:0000256" key="6">
    <source>
        <dbReference type="ARBA" id="ARBA00023136"/>
    </source>
</evidence>
<feature type="transmembrane region" description="Helical" evidence="7">
    <location>
        <begin position="82"/>
        <end position="101"/>
    </location>
</feature>
<keyword evidence="6 7" id="KW-0472">Membrane</keyword>
<reference evidence="8" key="1">
    <citation type="submission" date="2021-01" db="EMBL/GenBank/DDBJ databases">
        <authorList>
            <person name="Corre E."/>
            <person name="Pelletier E."/>
            <person name="Niang G."/>
            <person name="Scheremetjew M."/>
            <person name="Finn R."/>
            <person name="Kale V."/>
            <person name="Holt S."/>
            <person name="Cochrane G."/>
            <person name="Meng A."/>
            <person name="Brown T."/>
            <person name="Cohen L."/>
        </authorList>
    </citation>
    <scope>NUCLEOTIDE SEQUENCE</scope>
    <source>
        <strain evidence="8">PLY429</strain>
    </source>
</reference>
<keyword evidence="5 7" id="KW-1133">Transmembrane helix</keyword>
<dbReference type="GO" id="GO:0036038">
    <property type="term" value="C:MKS complex"/>
    <property type="evidence" value="ECO:0007669"/>
    <property type="project" value="TreeGrafter"/>
</dbReference>
<dbReference type="AlphaFoldDB" id="A0A7S1SV39"/>
<organism evidence="8">
    <name type="scientific">Tetraselmis chuii</name>
    <dbReference type="NCBI Taxonomy" id="63592"/>
    <lineage>
        <taxon>Eukaryota</taxon>
        <taxon>Viridiplantae</taxon>
        <taxon>Chlorophyta</taxon>
        <taxon>core chlorophytes</taxon>
        <taxon>Chlorodendrophyceae</taxon>
        <taxon>Chlorodendrales</taxon>
        <taxon>Chlorodendraceae</taxon>
        <taxon>Tetraselmis</taxon>
    </lineage>
</organism>
<evidence type="ECO:0000256" key="4">
    <source>
        <dbReference type="ARBA" id="ARBA00022794"/>
    </source>
</evidence>
<comment type="subcellular location">
    <subcellularLocation>
        <location evidence="1">Membrane</location>
        <topology evidence="1">Multi-pass membrane protein</topology>
    </subcellularLocation>
</comment>
<dbReference type="GO" id="GO:1905515">
    <property type="term" value="P:non-motile cilium assembly"/>
    <property type="evidence" value="ECO:0007669"/>
    <property type="project" value="TreeGrafter"/>
</dbReference>
<accession>A0A7S1SV39</accession>
<name>A0A7S1SV39_9CHLO</name>
<dbReference type="InterPro" id="IPR029248">
    <property type="entry name" value="TMEM107"/>
</dbReference>
<evidence type="ECO:0000313" key="8">
    <source>
        <dbReference type="EMBL" id="CAD9209945.1"/>
    </source>
</evidence>
<dbReference type="GO" id="GO:0016020">
    <property type="term" value="C:membrane"/>
    <property type="evidence" value="ECO:0007669"/>
    <property type="project" value="UniProtKB-SubCell"/>
</dbReference>
<dbReference type="Pfam" id="PF14995">
    <property type="entry name" value="TMEM107"/>
    <property type="match status" value="1"/>
</dbReference>
<proteinExistence type="predicted"/>
<dbReference type="PANTHER" id="PTHR34341:SF1">
    <property type="entry name" value="TRANSMEMBRANE PROTEIN 107"/>
    <property type="match status" value="1"/>
</dbReference>
<sequence>MGFRQAEEVTLPLRFLTLTAHLVAVLCIVLDLDRTAARIAETESEISEISEVLEPLAYTAMATLLVEVVGLFAGATIFNRGLACIYILFHFIGAILTGLFVEQRWNVDALIVIFTIFNAFPCTIELLFSSAYLRGRLMEYRK</sequence>
<dbReference type="EMBL" id="HBGG01023426">
    <property type="protein sequence ID" value="CAD9209945.1"/>
    <property type="molecule type" value="Transcribed_RNA"/>
</dbReference>
<keyword evidence="4" id="KW-0970">Cilium biogenesis/degradation</keyword>
<protein>
    <recommendedName>
        <fullName evidence="2">Transmembrane protein 107</fullName>
    </recommendedName>
</protein>
<feature type="transmembrane region" description="Helical" evidence="7">
    <location>
        <begin position="12"/>
        <end position="32"/>
    </location>
</feature>
<feature type="transmembrane region" description="Helical" evidence="7">
    <location>
        <begin position="107"/>
        <end position="133"/>
    </location>
</feature>
<evidence type="ECO:0000256" key="2">
    <source>
        <dbReference type="ARBA" id="ARBA00015652"/>
    </source>
</evidence>
<dbReference type="GO" id="GO:1904491">
    <property type="term" value="P:protein localization to ciliary transition zone"/>
    <property type="evidence" value="ECO:0007669"/>
    <property type="project" value="TreeGrafter"/>
</dbReference>
<evidence type="ECO:0000256" key="1">
    <source>
        <dbReference type="ARBA" id="ARBA00004141"/>
    </source>
</evidence>
<evidence type="ECO:0000256" key="5">
    <source>
        <dbReference type="ARBA" id="ARBA00022989"/>
    </source>
</evidence>
<gene>
    <name evidence="8" type="ORF">TCHU04912_LOCUS12184</name>
</gene>